<evidence type="ECO:0000256" key="3">
    <source>
        <dbReference type="ARBA" id="ARBA00005119"/>
    </source>
</evidence>
<keyword evidence="26" id="KW-1185">Reference proteome</keyword>
<evidence type="ECO:0000256" key="8">
    <source>
        <dbReference type="ARBA" id="ARBA00022475"/>
    </source>
</evidence>
<evidence type="ECO:0000256" key="6">
    <source>
        <dbReference type="ARBA" id="ARBA00012487"/>
    </source>
</evidence>
<comment type="pathway">
    <text evidence="4">Lipid metabolism.</text>
</comment>
<comment type="caution">
    <text evidence="25">The sequence shown here is derived from an EMBL/GenBank/DDBJ whole genome shotgun (WGS) entry which is preliminary data.</text>
</comment>
<keyword evidence="9" id="KW-0444">Lipid biosynthesis</keyword>
<feature type="transmembrane region" description="Helical" evidence="24">
    <location>
        <begin position="96"/>
        <end position="115"/>
    </location>
</feature>
<evidence type="ECO:0000256" key="15">
    <source>
        <dbReference type="ARBA" id="ARBA00023136"/>
    </source>
</evidence>
<evidence type="ECO:0000256" key="7">
    <source>
        <dbReference type="ARBA" id="ARBA00019373"/>
    </source>
</evidence>
<evidence type="ECO:0000256" key="22">
    <source>
        <dbReference type="ARBA" id="ARBA00032743"/>
    </source>
</evidence>
<feature type="transmembrane region" description="Helical" evidence="24">
    <location>
        <begin position="121"/>
        <end position="140"/>
    </location>
</feature>
<evidence type="ECO:0000256" key="18">
    <source>
        <dbReference type="ARBA" id="ARBA00029893"/>
    </source>
</evidence>
<feature type="transmembrane region" description="Helical" evidence="24">
    <location>
        <begin position="284"/>
        <end position="306"/>
    </location>
</feature>
<evidence type="ECO:0000256" key="19">
    <source>
        <dbReference type="ARBA" id="ARBA00031825"/>
    </source>
</evidence>
<comment type="catalytic activity">
    <reaction evidence="1">
        <text>a 1,2-diacyl-sn-glycero-3-phosphate + CTP + H(+) = a CDP-1,2-diacyl-sn-glycerol + diphosphate</text>
        <dbReference type="Rhea" id="RHEA:16229"/>
        <dbReference type="ChEBI" id="CHEBI:15378"/>
        <dbReference type="ChEBI" id="CHEBI:33019"/>
        <dbReference type="ChEBI" id="CHEBI:37563"/>
        <dbReference type="ChEBI" id="CHEBI:58332"/>
        <dbReference type="ChEBI" id="CHEBI:58608"/>
        <dbReference type="EC" id="2.7.7.41"/>
    </reaction>
</comment>
<dbReference type="PANTHER" id="PTHR46382">
    <property type="entry name" value="PHOSPHATIDATE CYTIDYLYLTRANSFERASE"/>
    <property type="match status" value="1"/>
</dbReference>
<name>A0A838XV55_9HYPH</name>
<dbReference type="AlphaFoldDB" id="A0A838XV55"/>
<evidence type="ECO:0000256" key="5">
    <source>
        <dbReference type="ARBA" id="ARBA00010185"/>
    </source>
</evidence>
<comment type="pathway">
    <text evidence="3">Phospholipid metabolism; CDP-diacylglycerol biosynthesis; CDP-diacylglycerol from sn-glycerol 3-phosphate: step 3/3.</text>
</comment>
<evidence type="ECO:0000256" key="1">
    <source>
        <dbReference type="ARBA" id="ARBA00001698"/>
    </source>
</evidence>
<evidence type="ECO:0000256" key="21">
    <source>
        <dbReference type="ARBA" id="ARBA00032396"/>
    </source>
</evidence>
<protein>
    <recommendedName>
        <fullName evidence="7">Phosphatidate cytidylyltransferase</fullName>
        <ecNumber evidence="6">2.7.7.41</ecNumber>
    </recommendedName>
    <alternativeName>
        <fullName evidence="20">CDP-DAG synthase</fullName>
    </alternativeName>
    <alternativeName>
        <fullName evidence="22">CDP-DG synthase</fullName>
    </alternativeName>
    <alternativeName>
        <fullName evidence="18">CDP-diacylglycerol synthase</fullName>
    </alternativeName>
    <alternativeName>
        <fullName evidence="21">CDP-diglyceride pyrophosphorylase</fullName>
    </alternativeName>
    <alternativeName>
        <fullName evidence="23">CDP-diglyceride synthase</fullName>
    </alternativeName>
    <alternativeName>
        <fullName evidence="19">CTP:phosphatidate cytidylyltransferase</fullName>
    </alternativeName>
</protein>
<organism evidence="25 26">
    <name type="scientific">Stappia taiwanensis</name>
    <dbReference type="NCBI Taxonomy" id="992267"/>
    <lineage>
        <taxon>Bacteria</taxon>
        <taxon>Pseudomonadati</taxon>
        <taxon>Pseudomonadota</taxon>
        <taxon>Alphaproteobacteria</taxon>
        <taxon>Hyphomicrobiales</taxon>
        <taxon>Stappiaceae</taxon>
        <taxon>Stappia</taxon>
    </lineage>
</organism>
<dbReference type="EMBL" id="JACEON010000011">
    <property type="protein sequence ID" value="MBA4612498.1"/>
    <property type="molecule type" value="Genomic_DNA"/>
</dbReference>
<accession>A0A838XV55</accession>
<evidence type="ECO:0000256" key="20">
    <source>
        <dbReference type="ARBA" id="ARBA00032253"/>
    </source>
</evidence>
<feature type="transmembrane region" description="Helical" evidence="24">
    <location>
        <begin position="243"/>
        <end position="263"/>
    </location>
</feature>
<dbReference type="Pfam" id="PF01148">
    <property type="entry name" value="CTP_transf_1"/>
    <property type="match status" value="1"/>
</dbReference>
<reference evidence="25 26" key="1">
    <citation type="submission" date="2020-07" db="EMBL/GenBank/DDBJ databases">
        <authorList>
            <person name="Li M."/>
        </authorList>
    </citation>
    <scope>NUCLEOTIDE SEQUENCE [LARGE SCALE GENOMIC DNA]</scope>
    <source>
        <strain evidence="25 26">DSM 23284</strain>
    </source>
</reference>
<reference evidence="25 26" key="2">
    <citation type="submission" date="2020-08" db="EMBL/GenBank/DDBJ databases">
        <title>Stappia taiwanensis sp. nov., isolated from a coastal thermal spring.</title>
        <authorList>
            <person name="Kampfer P."/>
        </authorList>
    </citation>
    <scope>NUCLEOTIDE SEQUENCE [LARGE SCALE GENOMIC DNA]</scope>
    <source>
        <strain evidence="25 26">DSM 23284</strain>
    </source>
</reference>
<sequence>MTVVLAPDLVLWAIAIGLGFGALVLGLGSLVPATADKARPLWPTFVTELVIVTAAVLPFVFGGPVLWLCLAALCLRIGHEAGQVALLRREGASGSATRRLLPLGLGALCFAVGVAVGALPLVWSAGLVLLAGLIAAGTLAMMPGGEGGWGRIAAELVLFPVSPLVLFVACALTGDNAGLLLLAFLLVETYDSYALLGGKVFGHRPAFPVLSPRKTIEGLAIGGAALALTAALAGPLVLGWPLWLAVLVAALIAATAVVGDLAGSRLKRASGVKDYPQVLPRQGGVLDIADAWLIAGPALVLLLRLFG</sequence>
<feature type="transmembrane region" description="Helical" evidence="24">
    <location>
        <begin position="152"/>
        <end position="174"/>
    </location>
</feature>
<keyword evidence="8" id="KW-1003">Cell membrane</keyword>
<evidence type="ECO:0000256" key="10">
    <source>
        <dbReference type="ARBA" id="ARBA00022679"/>
    </source>
</evidence>
<keyword evidence="10 25" id="KW-0808">Transferase</keyword>
<gene>
    <name evidence="25" type="ORF">H1W37_12595</name>
</gene>
<dbReference type="GO" id="GO:0016024">
    <property type="term" value="P:CDP-diacylglycerol biosynthetic process"/>
    <property type="evidence" value="ECO:0007669"/>
    <property type="project" value="TreeGrafter"/>
</dbReference>
<comment type="subcellular location">
    <subcellularLocation>
        <location evidence="2">Cell membrane</location>
        <topology evidence="2">Multi-pass membrane protein</topology>
    </subcellularLocation>
</comment>
<dbReference type="RefSeq" id="WP_181760698.1">
    <property type="nucleotide sequence ID" value="NZ_BMCR01000010.1"/>
</dbReference>
<evidence type="ECO:0000256" key="16">
    <source>
        <dbReference type="ARBA" id="ARBA00023209"/>
    </source>
</evidence>
<dbReference type="PANTHER" id="PTHR46382:SF1">
    <property type="entry name" value="PHOSPHATIDATE CYTIDYLYLTRANSFERASE"/>
    <property type="match status" value="1"/>
</dbReference>
<evidence type="ECO:0000256" key="24">
    <source>
        <dbReference type="SAM" id="Phobius"/>
    </source>
</evidence>
<evidence type="ECO:0000256" key="11">
    <source>
        <dbReference type="ARBA" id="ARBA00022692"/>
    </source>
</evidence>
<keyword evidence="17" id="KW-1208">Phospholipid metabolism</keyword>
<evidence type="ECO:0000256" key="2">
    <source>
        <dbReference type="ARBA" id="ARBA00004651"/>
    </source>
</evidence>
<evidence type="ECO:0000256" key="17">
    <source>
        <dbReference type="ARBA" id="ARBA00023264"/>
    </source>
</evidence>
<keyword evidence="16" id="KW-0594">Phospholipid biosynthesis</keyword>
<feature type="transmembrane region" description="Helical" evidence="24">
    <location>
        <begin position="219"/>
        <end position="237"/>
    </location>
</feature>
<dbReference type="Proteomes" id="UP000559404">
    <property type="component" value="Unassembled WGS sequence"/>
</dbReference>
<dbReference type="GO" id="GO:0005886">
    <property type="term" value="C:plasma membrane"/>
    <property type="evidence" value="ECO:0007669"/>
    <property type="project" value="UniProtKB-SubCell"/>
</dbReference>
<keyword evidence="14" id="KW-0443">Lipid metabolism</keyword>
<keyword evidence="13 24" id="KW-1133">Transmembrane helix</keyword>
<dbReference type="EC" id="2.7.7.41" evidence="6"/>
<evidence type="ECO:0000256" key="9">
    <source>
        <dbReference type="ARBA" id="ARBA00022516"/>
    </source>
</evidence>
<keyword evidence="12 25" id="KW-0548">Nucleotidyltransferase</keyword>
<keyword evidence="15 24" id="KW-0472">Membrane</keyword>
<evidence type="ECO:0000256" key="14">
    <source>
        <dbReference type="ARBA" id="ARBA00023098"/>
    </source>
</evidence>
<keyword evidence="11 24" id="KW-0812">Transmembrane</keyword>
<evidence type="ECO:0000313" key="25">
    <source>
        <dbReference type="EMBL" id="MBA4612498.1"/>
    </source>
</evidence>
<evidence type="ECO:0000256" key="12">
    <source>
        <dbReference type="ARBA" id="ARBA00022695"/>
    </source>
</evidence>
<proteinExistence type="inferred from homology"/>
<evidence type="ECO:0000313" key="26">
    <source>
        <dbReference type="Proteomes" id="UP000559404"/>
    </source>
</evidence>
<feature type="transmembrane region" description="Helical" evidence="24">
    <location>
        <begin position="51"/>
        <end position="75"/>
    </location>
</feature>
<evidence type="ECO:0000256" key="4">
    <source>
        <dbReference type="ARBA" id="ARBA00005189"/>
    </source>
</evidence>
<feature type="transmembrane region" description="Helical" evidence="24">
    <location>
        <begin position="9"/>
        <end position="31"/>
    </location>
</feature>
<evidence type="ECO:0000256" key="23">
    <source>
        <dbReference type="ARBA" id="ARBA00033406"/>
    </source>
</evidence>
<comment type="similarity">
    <text evidence="5">Belongs to the CDS family.</text>
</comment>
<dbReference type="GO" id="GO:0004605">
    <property type="term" value="F:phosphatidate cytidylyltransferase activity"/>
    <property type="evidence" value="ECO:0007669"/>
    <property type="project" value="UniProtKB-EC"/>
</dbReference>
<evidence type="ECO:0000256" key="13">
    <source>
        <dbReference type="ARBA" id="ARBA00022989"/>
    </source>
</evidence>